<protein>
    <submittedName>
        <fullName evidence="1">Uncharacterized protein</fullName>
    </submittedName>
</protein>
<dbReference type="Proteomes" id="UP000008130">
    <property type="component" value="Chromosome"/>
</dbReference>
<organism evidence="1 2">
    <name type="scientific">Polymorphum gilvum (strain LMG 25793 / CGMCC 1.9160 / SL003B-26A1)</name>
    <dbReference type="NCBI Taxonomy" id="991905"/>
    <lineage>
        <taxon>Bacteria</taxon>
        <taxon>Pseudomonadati</taxon>
        <taxon>Pseudomonadota</taxon>
        <taxon>Alphaproteobacteria</taxon>
        <taxon>Rhodobacterales</taxon>
        <taxon>Paracoccaceae</taxon>
        <taxon>Polymorphum</taxon>
    </lineage>
</organism>
<evidence type="ECO:0000313" key="1">
    <source>
        <dbReference type="EMBL" id="ADZ68541.1"/>
    </source>
</evidence>
<accession>F2IZB8</accession>
<gene>
    <name evidence="1" type="ordered locus">SL003B_0102</name>
</gene>
<name>F2IZB8_POLGS</name>
<sequence length="162" mass="17105">MTPEYHIEIGAEPTGGCPCCDPDAAAPQGFLLHAGAAHAIYYADWLDNGPVTGVDLVVATGRWDADSGPQHRQAAAFRLNRTGTGADIVACDAGASRWRDLALLGRLLAAGEVPAEMAEIARFVADADPRIRAALRRTVGSDYRLSLGRGRGRAKAGANRRI</sequence>
<dbReference type="HOGENOM" id="CLU_1633862_0_0_5"/>
<dbReference type="AlphaFoldDB" id="F2IZB8"/>
<dbReference type="STRING" id="991905.SL003B_0102"/>
<proteinExistence type="predicted"/>
<dbReference type="KEGG" id="pgv:SL003B_0102"/>
<keyword evidence="2" id="KW-1185">Reference proteome</keyword>
<evidence type="ECO:0000313" key="2">
    <source>
        <dbReference type="Proteomes" id="UP000008130"/>
    </source>
</evidence>
<dbReference type="RefSeq" id="WP_013650865.1">
    <property type="nucleotide sequence ID" value="NC_015259.1"/>
</dbReference>
<dbReference type="EMBL" id="CP002568">
    <property type="protein sequence ID" value="ADZ68541.1"/>
    <property type="molecule type" value="Genomic_DNA"/>
</dbReference>
<reference evidence="1 2" key="1">
    <citation type="journal article" date="2011" name="J. Bacteriol.">
        <title>Complete genome sequence of Polymorphum gilvum SL003B-26A1T, a crude oil-degrading bacterium from oil-polluted saline soil.</title>
        <authorList>
            <person name="Li S.G."/>
            <person name="Tang Y.Q."/>
            <person name="Nie Y."/>
            <person name="Cai M."/>
            <person name="Wu X.L."/>
        </authorList>
    </citation>
    <scope>NUCLEOTIDE SEQUENCE [LARGE SCALE GENOMIC DNA]</scope>
    <source>
        <strain evidence="2">LMG 25793 / CGMCC 1.9160 / SL003B-26A1</strain>
    </source>
</reference>